<evidence type="ECO:0000313" key="3">
    <source>
        <dbReference type="Proteomes" id="UP001516400"/>
    </source>
</evidence>
<protein>
    <recommendedName>
        <fullName evidence="4">Transmembrane protein 223</fullName>
    </recommendedName>
</protein>
<evidence type="ECO:0008006" key="4">
    <source>
        <dbReference type="Google" id="ProtNLM"/>
    </source>
</evidence>
<keyword evidence="3" id="KW-1185">Reference proteome</keyword>
<proteinExistence type="predicted"/>
<evidence type="ECO:0000256" key="1">
    <source>
        <dbReference type="SAM" id="Phobius"/>
    </source>
</evidence>
<dbReference type="Pfam" id="PF06979">
    <property type="entry name" value="TMEM70"/>
    <property type="match status" value="1"/>
</dbReference>
<dbReference type="AlphaFoldDB" id="A0ABD2P344"/>
<name>A0ABD2P344_9CUCU</name>
<dbReference type="InterPro" id="IPR026100">
    <property type="entry name" value="Tmem223"/>
</dbReference>
<dbReference type="EMBL" id="JABFTP020000165">
    <property type="protein sequence ID" value="KAL3285406.1"/>
    <property type="molecule type" value="Genomic_DNA"/>
</dbReference>
<keyword evidence="1" id="KW-0812">Transmembrane</keyword>
<keyword evidence="1" id="KW-1133">Transmembrane helix</keyword>
<reference evidence="2 3" key="1">
    <citation type="journal article" date="2021" name="BMC Biol.">
        <title>Horizontally acquired antibacterial genes associated with adaptive radiation of ladybird beetles.</title>
        <authorList>
            <person name="Li H.S."/>
            <person name="Tang X.F."/>
            <person name="Huang Y.H."/>
            <person name="Xu Z.Y."/>
            <person name="Chen M.L."/>
            <person name="Du X.Y."/>
            <person name="Qiu B.Y."/>
            <person name="Chen P.T."/>
            <person name="Zhang W."/>
            <person name="Slipinski A."/>
            <person name="Escalona H.E."/>
            <person name="Waterhouse R.M."/>
            <person name="Zwick A."/>
            <person name="Pang H."/>
        </authorList>
    </citation>
    <scope>NUCLEOTIDE SEQUENCE [LARGE SCALE GENOMIC DNA]</scope>
    <source>
        <strain evidence="2">SYSU2018</strain>
    </source>
</reference>
<comment type="caution">
    <text evidence="2">The sequence shown here is derived from an EMBL/GenBank/DDBJ whole genome shotgun (WGS) entry which is preliminary data.</text>
</comment>
<keyword evidence="1" id="KW-0472">Membrane</keyword>
<sequence length="214" mass="24761">MSLIRVILKSRSFPLINLKGISSVRLLHSSPITMNVAQMNTNVVKDVILFKYDNPKFYLVLNLFAIAQFGFWSYLSLTAYETLRDVPGDKTADSWWKRINLGENKYRNTIATLCFIIGYGILTVSWIYTLKSVRYLILNKGGNKCTIVTYTPYGRNRIMTLGLENISCKTARHSAPSYVPFKVRGHYFYYLMDMRGEFKNAQLFDYTVGLRRNL</sequence>
<dbReference type="PANTHER" id="PTHR14549">
    <property type="entry name" value="TRANSMEMBRANE PROTEIN 223"/>
    <property type="match status" value="1"/>
</dbReference>
<feature type="transmembrane region" description="Helical" evidence="1">
    <location>
        <begin position="110"/>
        <end position="130"/>
    </location>
</feature>
<organism evidence="2 3">
    <name type="scientific">Cryptolaemus montrouzieri</name>
    <dbReference type="NCBI Taxonomy" id="559131"/>
    <lineage>
        <taxon>Eukaryota</taxon>
        <taxon>Metazoa</taxon>
        <taxon>Ecdysozoa</taxon>
        <taxon>Arthropoda</taxon>
        <taxon>Hexapoda</taxon>
        <taxon>Insecta</taxon>
        <taxon>Pterygota</taxon>
        <taxon>Neoptera</taxon>
        <taxon>Endopterygota</taxon>
        <taxon>Coleoptera</taxon>
        <taxon>Polyphaga</taxon>
        <taxon>Cucujiformia</taxon>
        <taxon>Coccinelloidea</taxon>
        <taxon>Coccinellidae</taxon>
        <taxon>Scymninae</taxon>
        <taxon>Scymnini</taxon>
        <taxon>Cryptolaemus</taxon>
    </lineage>
</organism>
<dbReference type="PANTHER" id="PTHR14549:SF2">
    <property type="entry name" value="TRANSMEMBRANE PROTEIN 223"/>
    <property type="match status" value="1"/>
</dbReference>
<feature type="transmembrane region" description="Helical" evidence="1">
    <location>
        <begin position="57"/>
        <end position="75"/>
    </location>
</feature>
<dbReference type="Proteomes" id="UP001516400">
    <property type="component" value="Unassembled WGS sequence"/>
</dbReference>
<gene>
    <name evidence="2" type="ORF">HHI36_019508</name>
</gene>
<accession>A0ABD2P344</accession>
<evidence type="ECO:0000313" key="2">
    <source>
        <dbReference type="EMBL" id="KAL3285406.1"/>
    </source>
</evidence>
<dbReference type="InterPro" id="IPR045325">
    <property type="entry name" value="TMEM70/TMEM186/TMEM223"/>
</dbReference>